<evidence type="ECO:0000313" key="1">
    <source>
        <dbReference type="EMBL" id="TVU47242.1"/>
    </source>
</evidence>
<dbReference type="Gramene" id="TVU47242">
    <property type="protein sequence ID" value="TVU47242"/>
    <property type="gene ID" value="EJB05_06835"/>
</dbReference>
<feature type="non-terminal residue" evidence="1">
    <location>
        <position position="1"/>
    </location>
</feature>
<organism evidence="1 2">
    <name type="scientific">Eragrostis curvula</name>
    <name type="common">weeping love grass</name>
    <dbReference type="NCBI Taxonomy" id="38414"/>
    <lineage>
        <taxon>Eukaryota</taxon>
        <taxon>Viridiplantae</taxon>
        <taxon>Streptophyta</taxon>
        <taxon>Embryophyta</taxon>
        <taxon>Tracheophyta</taxon>
        <taxon>Spermatophyta</taxon>
        <taxon>Magnoliopsida</taxon>
        <taxon>Liliopsida</taxon>
        <taxon>Poales</taxon>
        <taxon>Poaceae</taxon>
        <taxon>PACMAD clade</taxon>
        <taxon>Chloridoideae</taxon>
        <taxon>Eragrostideae</taxon>
        <taxon>Eragrostidinae</taxon>
        <taxon>Eragrostis</taxon>
    </lineage>
</organism>
<dbReference type="AlphaFoldDB" id="A0A5J9WET8"/>
<sequence length="76" mass="8431">MKKAVAVVGKHHPHPLASYYTSARGPVLISTRASPLPSFLFPPFPLLPSRFSQVVNNTRHTRQVASTTTSLSYLWL</sequence>
<dbReference type="Proteomes" id="UP000324897">
    <property type="component" value="Chromosome 5"/>
</dbReference>
<dbReference type="EMBL" id="RWGY01000004">
    <property type="protein sequence ID" value="TVU47242.1"/>
    <property type="molecule type" value="Genomic_DNA"/>
</dbReference>
<accession>A0A5J9WET8</accession>
<comment type="caution">
    <text evidence="1">The sequence shown here is derived from an EMBL/GenBank/DDBJ whole genome shotgun (WGS) entry which is preliminary data.</text>
</comment>
<proteinExistence type="predicted"/>
<reference evidence="1 2" key="1">
    <citation type="journal article" date="2019" name="Sci. Rep.">
        <title>A high-quality genome of Eragrostis curvula grass provides insights into Poaceae evolution and supports new strategies to enhance forage quality.</title>
        <authorList>
            <person name="Carballo J."/>
            <person name="Santos B.A.C.M."/>
            <person name="Zappacosta D."/>
            <person name="Garbus I."/>
            <person name="Selva J.P."/>
            <person name="Gallo C.A."/>
            <person name="Diaz A."/>
            <person name="Albertini E."/>
            <person name="Caccamo M."/>
            <person name="Echenique V."/>
        </authorList>
    </citation>
    <scope>NUCLEOTIDE SEQUENCE [LARGE SCALE GENOMIC DNA]</scope>
    <source>
        <strain evidence="2">cv. Victoria</strain>
        <tissue evidence="1">Leaf</tissue>
    </source>
</reference>
<name>A0A5J9WET8_9POAL</name>
<gene>
    <name evidence="1" type="ORF">EJB05_06835</name>
</gene>
<evidence type="ECO:0000313" key="2">
    <source>
        <dbReference type="Proteomes" id="UP000324897"/>
    </source>
</evidence>
<protein>
    <submittedName>
        <fullName evidence="1">Uncharacterized protein</fullName>
    </submittedName>
</protein>
<keyword evidence="2" id="KW-1185">Reference proteome</keyword>